<reference evidence="3 4" key="1">
    <citation type="submission" date="2023-08" db="EMBL/GenBank/DDBJ databases">
        <authorList>
            <person name="Kumar R."/>
        </authorList>
    </citation>
    <scope>NUCLEOTIDE SEQUENCE [LARGE SCALE GENOMIC DNA]</scope>
    <source>
        <strain evidence="3 4">LUR13</strain>
    </source>
</reference>
<evidence type="ECO:0000259" key="2">
    <source>
        <dbReference type="PROSITE" id="PS51384"/>
    </source>
</evidence>
<dbReference type="Gene3D" id="2.40.30.10">
    <property type="entry name" value="Translation factors"/>
    <property type="match status" value="1"/>
</dbReference>
<keyword evidence="4" id="KW-1185">Reference proteome</keyword>
<dbReference type="InterPro" id="IPR039261">
    <property type="entry name" value="FNR_nucleotide-bd"/>
</dbReference>
<dbReference type="InterPro" id="IPR039374">
    <property type="entry name" value="SIP_fam"/>
</dbReference>
<evidence type="ECO:0000313" key="3">
    <source>
        <dbReference type="EMBL" id="MDP4543700.1"/>
    </source>
</evidence>
<organism evidence="3 4">
    <name type="scientific">Psychrobacter faecalis</name>
    <dbReference type="NCBI Taxonomy" id="180588"/>
    <lineage>
        <taxon>Bacteria</taxon>
        <taxon>Pseudomonadati</taxon>
        <taxon>Pseudomonadota</taxon>
        <taxon>Gammaproteobacteria</taxon>
        <taxon>Moraxellales</taxon>
        <taxon>Moraxellaceae</taxon>
        <taxon>Psychrobacter</taxon>
    </lineage>
</organism>
<dbReference type="PANTHER" id="PTHR30157">
    <property type="entry name" value="FERRIC REDUCTASE, NADPH-DEPENDENT"/>
    <property type="match status" value="1"/>
</dbReference>
<dbReference type="InterPro" id="IPR007037">
    <property type="entry name" value="SIP_rossman_dom"/>
</dbReference>
<dbReference type="PANTHER" id="PTHR30157:SF0">
    <property type="entry name" value="NADPH-DEPENDENT FERRIC-CHELATE REDUCTASE"/>
    <property type="match status" value="1"/>
</dbReference>
<dbReference type="InterPro" id="IPR013113">
    <property type="entry name" value="SIP_FAD-bd"/>
</dbReference>
<dbReference type="Proteomes" id="UP001228171">
    <property type="component" value="Unassembled WGS sequence"/>
</dbReference>
<name>A0ABT9HD51_9GAMM</name>
<comment type="caution">
    <text evidence="3">The sequence shown here is derived from an EMBL/GenBank/DDBJ whole genome shotgun (WGS) entry which is preliminary data.</text>
</comment>
<sequence>MNNITRQKPVKEVMIVTAKERLTPHYIRIYLTGHPDTIANIATMTIGINNKVAIPVDKTQPLNLDDKSSFVIRTYTHRGVDIEKQQIWIDFVAHGDEAPASGWAAHAKVGDELGVMMKPKNKALFPAVDHFLLVGDATAIPVIGAILESLPSSATGQCLIEVHGEEDEQDLPTSANIAMTWLHNPHPTQGSQLAAVVKTLTLPSSENSRFAYIASEFSSVKAIRQYLKGELGWLKDELYAFSYWKSGVAEDQSASDRRAEKESD</sequence>
<gene>
    <name evidence="3" type="ORF">Q8P09_01210</name>
</gene>
<dbReference type="PROSITE" id="PS51384">
    <property type="entry name" value="FAD_FR"/>
    <property type="match status" value="1"/>
</dbReference>
<dbReference type="EMBL" id="JAVAJI010000001">
    <property type="protein sequence ID" value="MDP4543700.1"/>
    <property type="molecule type" value="Genomic_DNA"/>
</dbReference>
<evidence type="ECO:0000256" key="1">
    <source>
        <dbReference type="ARBA" id="ARBA00035644"/>
    </source>
</evidence>
<dbReference type="InterPro" id="IPR017927">
    <property type="entry name" value="FAD-bd_FR_type"/>
</dbReference>
<dbReference type="Pfam" id="PF04954">
    <property type="entry name" value="SIP"/>
    <property type="match status" value="1"/>
</dbReference>
<comment type="similarity">
    <text evidence="1">Belongs to the SIP oxidoreductase family.</text>
</comment>
<dbReference type="RefSeq" id="WP_305935379.1">
    <property type="nucleotide sequence ID" value="NZ_JAVAJI010000001.1"/>
</dbReference>
<dbReference type="CDD" id="cd06193">
    <property type="entry name" value="siderophore_interacting"/>
    <property type="match status" value="1"/>
</dbReference>
<feature type="domain" description="FAD-binding FR-type" evidence="2">
    <location>
        <begin position="9"/>
        <end position="126"/>
    </location>
</feature>
<dbReference type="Pfam" id="PF08021">
    <property type="entry name" value="FAD_binding_9"/>
    <property type="match status" value="1"/>
</dbReference>
<dbReference type="Gene3D" id="3.40.50.80">
    <property type="entry name" value="Nucleotide-binding domain of ferredoxin-NADP reductase (FNR) module"/>
    <property type="match status" value="1"/>
</dbReference>
<evidence type="ECO:0000313" key="4">
    <source>
        <dbReference type="Proteomes" id="UP001228171"/>
    </source>
</evidence>
<proteinExistence type="inferred from homology"/>
<protein>
    <submittedName>
        <fullName evidence="3">Siderophore-interacting protein</fullName>
    </submittedName>
</protein>
<accession>A0ABT9HD51</accession>